<evidence type="ECO:0000313" key="10">
    <source>
        <dbReference type="EMBL" id="KXA90723.1"/>
    </source>
</evidence>
<dbReference type="InterPro" id="IPR005894">
    <property type="entry name" value="DrrA"/>
</dbReference>
<accession>A0A133U944</accession>
<feature type="domain" description="ABC transporter" evidence="9">
    <location>
        <begin position="4"/>
        <end position="235"/>
    </location>
</feature>
<reference evidence="10 11" key="1">
    <citation type="journal article" date="2016" name="Sci. Rep.">
        <title>Metabolic traits of an uncultured archaeal lineage -MSBL1- from brine pools of the Red Sea.</title>
        <authorList>
            <person name="Mwirichia R."/>
            <person name="Alam I."/>
            <person name="Rashid M."/>
            <person name="Vinu M."/>
            <person name="Ba-Alawi W."/>
            <person name="Anthony Kamau A."/>
            <person name="Kamanda Ngugi D."/>
            <person name="Goker M."/>
            <person name="Klenk H.P."/>
            <person name="Bajic V."/>
            <person name="Stingl U."/>
        </authorList>
    </citation>
    <scope>NUCLEOTIDE SEQUENCE [LARGE SCALE GENOMIC DNA]</scope>
    <source>
        <strain evidence="10">SCGC-AAA259D14</strain>
    </source>
</reference>
<dbReference type="EMBL" id="LHXL01000001">
    <property type="protein sequence ID" value="KXA90723.1"/>
    <property type="molecule type" value="Genomic_DNA"/>
</dbReference>
<dbReference type="SUPFAM" id="SSF52540">
    <property type="entry name" value="P-loop containing nucleoside triphosphate hydrolases"/>
    <property type="match status" value="1"/>
</dbReference>
<keyword evidence="2" id="KW-0813">Transport</keyword>
<comment type="caution">
    <text evidence="10">The sequence shown here is derived from an EMBL/GenBank/DDBJ whole genome shotgun (WGS) entry which is preliminary data.</text>
</comment>
<organism evidence="10 11">
    <name type="scientific">candidate division MSBL1 archaeon SCGC-AAA259D14</name>
    <dbReference type="NCBI Taxonomy" id="1698261"/>
    <lineage>
        <taxon>Archaea</taxon>
        <taxon>Methanobacteriati</taxon>
        <taxon>Methanobacteriota</taxon>
        <taxon>candidate division MSBL1</taxon>
    </lineage>
</organism>
<dbReference type="InterPro" id="IPR025302">
    <property type="entry name" value="DrrA1/2-like_C"/>
</dbReference>
<dbReference type="PANTHER" id="PTHR43582:SF2">
    <property type="entry name" value="LINEARMYCIN RESISTANCE ATP-BINDING PROTEIN LNRL"/>
    <property type="match status" value="1"/>
</dbReference>
<dbReference type="InterPro" id="IPR003593">
    <property type="entry name" value="AAA+_ATPase"/>
</dbReference>
<dbReference type="InterPro" id="IPR017871">
    <property type="entry name" value="ABC_transporter-like_CS"/>
</dbReference>
<evidence type="ECO:0000256" key="1">
    <source>
        <dbReference type="ARBA" id="ARBA00004413"/>
    </source>
</evidence>
<comment type="similarity">
    <text evidence="8">Belongs to the ABC transporter superfamily. Drug exporter-1 (DrugE1) (TC 3.A.1.105) family.</text>
</comment>
<dbReference type="NCBIfam" id="TIGR01188">
    <property type="entry name" value="drrA"/>
    <property type="match status" value="1"/>
</dbReference>
<dbReference type="Proteomes" id="UP000070589">
    <property type="component" value="Unassembled WGS sequence"/>
</dbReference>
<dbReference type="FunFam" id="3.40.50.300:FF:000589">
    <property type="entry name" value="ABC transporter, ATP-binding subunit"/>
    <property type="match status" value="1"/>
</dbReference>
<keyword evidence="5 10" id="KW-0067">ATP-binding</keyword>
<keyword evidence="3" id="KW-1003">Cell membrane</keyword>
<dbReference type="GO" id="GO:0016887">
    <property type="term" value="F:ATP hydrolysis activity"/>
    <property type="evidence" value="ECO:0007669"/>
    <property type="project" value="InterPro"/>
</dbReference>
<dbReference type="GO" id="GO:0005524">
    <property type="term" value="F:ATP binding"/>
    <property type="evidence" value="ECO:0007669"/>
    <property type="project" value="UniProtKB-KW"/>
</dbReference>
<protein>
    <submittedName>
        <fullName evidence="10">ABC transporter ATP-binding protein</fullName>
    </submittedName>
</protein>
<keyword evidence="6" id="KW-1278">Translocase</keyword>
<dbReference type="PATRIC" id="fig|1698261.3.peg.31"/>
<name>A0A133U944_9EURY</name>
<gene>
    <name evidence="10" type="ORF">AKJ62_00130</name>
</gene>
<evidence type="ECO:0000256" key="7">
    <source>
        <dbReference type="ARBA" id="ARBA00023136"/>
    </source>
</evidence>
<evidence type="ECO:0000256" key="3">
    <source>
        <dbReference type="ARBA" id="ARBA00022475"/>
    </source>
</evidence>
<dbReference type="AlphaFoldDB" id="A0A133U944"/>
<dbReference type="Pfam" id="PF13732">
    <property type="entry name" value="DrrA1-3_C"/>
    <property type="match status" value="1"/>
</dbReference>
<evidence type="ECO:0000256" key="8">
    <source>
        <dbReference type="ARBA" id="ARBA00049985"/>
    </source>
</evidence>
<comment type="subcellular location">
    <subcellularLocation>
        <location evidence="1">Cell membrane</location>
        <topology evidence="1">Peripheral membrane protein</topology>
        <orientation evidence="1">Cytoplasmic side</orientation>
    </subcellularLocation>
</comment>
<keyword evidence="11" id="KW-1185">Reference proteome</keyword>
<sequence length="327" mass="37205">MAAIETVDLTKEFDGIVAVDRVSLKIEEGELFGLLGPNGAGKTTLVHMLSTILTSTDGEAKVWGNCIRKDSSKVRSLIGIVFQDPSSDEQLTGMENLDFHGRMYGIPEKERKERAKKFLKMVDLEDRANDLVKEYSGGMRRRLELARGFLHEPKVLFLDEPTLGLDPQTRRKIWDYIQKLNDEEGVTMVLTTHYMEEADYLCDRVGIIDEGKIIALDKPDRLKNELKGDIVTLKLDNGKDFARILRNEEIVREVKFVDETLQLRVDDGESSIPKLLSIVQDNGGQVKSVGLRRPTLEDVFIRKTGRRIREEKTGAKERSRMMRRARG</sequence>
<evidence type="ECO:0000313" key="11">
    <source>
        <dbReference type="Proteomes" id="UP000070589"/>
    </source>
</evidence>
<dbReference type="PANTHER" id="PTHR43582">
    <property type="entry name" value="LINEARMYCIN RESISTANCE ATP-BINDING PROTEIN LNRL"/>
    <property type="match status" value="1"/>
</dbReference>
<dbReference type="PROSITE" id="PS00211">
    <property type="entry name" value="ABC_TRANSPORTER_1"/>
    <property type="match status" value="1"/>
</dbReference>
<dbReference type="GO" id="GO:0005886">
    <property type="term" value="C:plasma membrane"/>
    <property type="evidence" value="ECO:0007669"/>
    <property type="project" value="UniProtKB-SubCell"/>
</dbReference>
<keyword evidence="7" id="KW-0472">Membrane</keyword>
<evidence type="ECO:0000256" key="2">
    <source>
        <dbReference type="ARBA" id="ARBA00022448"/>
    </source>
</evidence>
<evidence type="ECO:0000256" key="4">
    <source>
        <dbReference type="ARBA" id="ARBA00022741"/>
    </source>
</evidence>
<keyword evidence="4" id="KW-0547">Nucleotide-binding</keyword>
<proteinExistence type="inferred from homology"/>
<dbReference type="GO" id="GO:1900753">
    <property type="term" value="P:doxorubicin transport"/>
    <property type="evidence" value="ECO:0007669"/>
    <property type="project" value="InterPro"/>
</dbReference>
<dbReference type="Gene3D" id="3.40.50.300">
    <property type="entry name" value="P-loop containing nucleotide triphosphate hydrolases"/>
    <property type="match status" value="1"/>
</dbReference>
<dbReference type="PROSITE" id="PS50893">
    <property type="entry name" value="ABC_TRANSPORTER_2"/>
    <property type="match status" value="1"/>
</dbReference>
<dbReference type="InterPro" id="IPR027417">
    <property type="entry name" value="P-loop_NTPase"/>
</dbReference>
<dbReference type="SMART" id="SM00382">
    <property type="entry name" value="AAA"/>
    <property type="match status" value="1"/>
</dbReference>
<dbReference type="GO" id="GO:0043215">
    <property type="term" value="P:daunorubicin transport"/>
    <property type="evidence" value="ECO:0007669"/>
    <property type="project" value="InterPro"/>
</dbReference>
<dbReference type="InterPro" id="IPR003439">
    <property type="entry name" value="ABC_transporter-like_ATP-bd"/>
</dbReference>
<evidence type="ECO:0000256" key="6">
    <source>
        <dbReference type="ARBA" id="ARBA00022967"/>
    </source>
</evidence>
<evidence type="ECO:0000259" key="9">
    <source>
        <dbReference type="PROSITE" id="PS50893"/>
    </source>
</evidence>
<dbReference type="Pfam" id="PF00005">
    <property type="entry name" value="ABC_tran"/>
    <property type="match status" value="1"/>
</dbReference>
<evidence type="ECO:0000256" key="5">
    <source>
        <dbReference type="ARBA" id="ARBA00022840"/>
    </source>
</evidence>